<dbReference type="PANTHER" id="PTHR30383">
    <property type="entry name" value="THIOESTERASE 1/PROTEASE 1/LYSOPHOSPHOLIPASE L1"/>
    <property type="match status" value="1"/>
</dbReference>
<dbReference type="EMBL" id="SORO01000001">
    <property type="protein sequence ID" value="TDY73431.1"/>
    <property type="molecule type" value="Genomic_DNA"/>
</dbReference>
<sequence>MEQHITIVGDSLGQWSEGFGLKTKLPQEFKVTDISVAGYTTEDWLQNRSRMDEIPTDLWIIELGTNDAMVYGTIGFESRTLELISILQSSPITKILLTTIPLTNMSSIREIIRSNNQILRQLKGKKNNVDFVDIELLFESNPGTIPLYPISDPIHPNQLGYELMGEAYRKKILGI</sequence>
<evidence type="ECO:0000259" key="1">
    <source>
        <dbReference type="Pfam" id="PF13472"/>
    </source>
</evidence>
<dbReference type="OrthoDB" id="343579at2"/>
<keyword evidence="3" id="KW-1185">Reference proteome</keyword>
<dbReference type="GO" id="GO:0004622">
    <property type="term" value="F:phosphatidylcholine lysophospholipase activity"/>
    <property type="evidence" value="ECO:0007669"/>
    <property type="project" value="TreeGrafter"/>
</dbReference>
<organism evidence="2 3">
    <name type="scientific">Leptospira meyeri</name>
    <dbReference type="NCBI Taxonomy" id="29508"/>
    <lineage>
        <taxon>Bacteria</taxon>
        <taxon>Pseudomonadati</taxon>
        <taxon>Spirochaetota</taxon>
        <taxon>Spirochaetia</taxon>
        <taxon>Leptospirales</taxon>
        <taxon>Leptospiraceae</taxon>
        <taxon>Leptospira</taxon>
    </lineage>
</organism>
<dbReference type="CDD" id="cd00229">
    <property type="entry name" value="SGNH_hydrolase"/>
    <property type="match status" value="1"/>
</dbReference>
<reference evidence="2 3" key="1">
    <citation type="submission" date="2019-03" db="EMBL/GenBank/DDBJ databases">
        <title>Genomic Encyclopedia of Archaeal and Bacterial Type Strains, Phase II (KMG-II): from individual species to whole genera.</title>
        <authorList>
            <person name="Goeker M."/>
        </authorList>
    </citation>
    <scope>NUCLEOTIDE SEQUENCE [LARGE SCALE GENOMIC DNA]</scope>
    <source>
        <strain evidence="2 3">DSM 21537</strain>
    </source>
</reference>
<dbReference type="PANTHER" id="PTHR30383:SF5">
    <property type="entry name" value="SGNH HYDROLASE-TYPE ESTERASE DOMAIN-CONTAINING PROTEIN"/>
    <property type="match status" value="1"/>
</dbReference>
<dbReference type="GeneID" id="79827754"/>
<proteinExistence type="predicted"/>
<dbReference type="STRING" id="1193051.LEP1GSC017_1539"/>
<accession>A0A4V3HIV5</accession>
<gene>
    <name evidence="2" type="ORF">CLV96_2464</name>
</gene>
<comment type="caution">
    <text evidence="2">The sequence shown here is derived from an EMBL/GenBank/DDBJ whole genome shotgun (WGS) entry which is preliminary data.</text>
</comment>
<dbReference type="Pfam" id="PF13472">
    <property type="entry name" value="Lipase_GDSL_2"/>
    <property type="match status" value="1"/>
</dbReference>
<dbReference type="AlphaFoldDB" id="A0A4V3HIV5"/>
<dbReference type="Gene3D" id="3.40.50.1110">
    <property type="entry name" value="SGNH hydrolase"/>
    <property type="match status" value="1"/>
</dbReference>
<dbReference type="InterPro" id="IPR013830">
    <property type="entry name" value="SGNH_hydro"/>
</dbReference>
<protein>
    <submittedName>
        <fullName evidence="2">Lysophospholipase L1-like esterase</fullName>
    </submittedName>
</protein>
<evidence type="ECO:0000313" key="2">
    <source>
        <dbReference type="EMBL" id="TDY73431.1"/>
    </source>
</evidence>
<dbReference type="InterPro" id="IPR051532">
    <property type="entry name" value="Ester_Hydrolysis_Enzymes"/>
</dbReference>
<dbReference type="Proteomes" id="UP000294684">
    <property type="component" value="Unassembled WGS sequence"/>
</dbReference>
<name>A0A4V3HIV5_LEPME</name>
<evidence type="ECO:0000313" key="3">
    <source>
        <dbReference type="Proteomes" id="UP000294684"/>
    </source>
</evidence>
<dbReference type="InterPro" id="IPR036514">
    <property type="entry name" value="SGNH_hydro_sf"/>
</dbReference>
<feature type="domain" description="SGNH hydrolase-type esterase" evidence="1">
    <location>
        <begin position="21"/>
        <end position="163"/>
    </location>
</feature>
<dbReference type="RefSeq" id="WP_004785898.1">
    <property type="nucleotide sequence ID" value="NZ_RQGE01000006.1"/>
</dbReference>
<dbReference type="SUPFAM" id="SSF52266">
    <property type="entry name" value="SGNH hydrolase"/>
    <property type="match status" value="1"/>
</dbReference>